<dbReference type="InterPro" id="IPR006599">
    <property type="entry name" value="CARP_motif"/>
</dbReference>
<dbReference type="AlphaFoldDB" id="A0AAQ3JN66"/>
<comment type="subcellular location">
    <subcellularLocation>
        <location evidence="1">Cytoplasm</location>
    </subcellularLocation>
</comment>
<dbReference type="InterPro" id="IPR027684">
    <property type="entry name" value="TBCC"/>
</dbReference>
<dbReference type="Proteomes" id="UP001327560">
    <property type="component" value="Chromosome 1"/>
</dbReference>
<dbReference type="Gene3D" id="2.160.20.70">
    <property type="match status" value="1"/>
</dbReference>
<gene>
    <name evidence="8" type="ORF">Cni_G01847</name>
</gene>
<dbReference type="EMBL" id="CP136890">
    <property type="protein sequence ID" value="WOK93154.1"/>
    <property type="molecule type" value="Genomic_DNA"/>
</dbReference>
<dbReference type="PANTHER" id="PTHR15139">
    <property type="entry name" value="TUBULIN FOLDING COFACTOR C"/>
    <property type="match status" value="1"/>
</dbReference>
<dbReference type="InterPro" id="IPR012945">
    <property type="entry name" value="Tubulin-bd_cofactor_C_dom"/>
</dbReference>
<evidence type="ECO:0000259" key="7">
    <source>
        <dbReference type="PROSITE" id="PS51329"/>
    </source>
</evidence>
<dbReference type="PANTHER" id="PTHR15139:SF0">
    <property type="entry name" value="TUBULIN-SPECIFIC CHAPERONE C"/>
    <property type="match status" value="1"/>
</dbReference>
<comment type="subunit">
    <text evidence="6">Supercomplex made of cofactors A to E. Cofactors A and D function by capturing and stabilizing tubulin in a quasi-native conformation. Cofactor E binds to the cofactor D-tubulin complex; interaction with cofactor C then causes the release of tubulin polypeptides that are committed to the native state.</text>
</comment>
<dbReference type="InterPro" id="IPR017901">
    <property type="entry name" value="C-CAP_CF_C-like"/>
</dbReference>
<evidence type="ECO:0000313" key="9">
    <source>
        <dbReference type="Proteomes" id="UP001327560"/>
    </source>
</evidence>
<evidence type="ECO:0000256" key="6">
    <source>
        <dbReference type="ARBA" id="ARBA00026055"/>
    </source>
</evidence>
<dbReference type="Gene3D" id="1.20.58.1250">
    <property type="entry name" value="Tubulin Binding Cofactor C, N-terminal domain"/>
    <property type="match status" value="1"/>
</dbReference>
<dbReference type="InterPro" id="IPR016098">
    <property type="entry name" value="CAP/MinC_C"/>
</dbReference>
<proteinExistence type="inferred from homology"/>
<accession>A0AAQ3JN66</accession>
<dbReference type="InterPro" id="IPR031925">
    <property type="entry name" value="TBCC_N"/>
</dbReference>
<evidence type="ECO:0000256" key="4">
    <source>
        <dbReference type="ARBA" id="ARBA00022990"/>
    </source>
</evidence>
<dbReference type="GO" id="GO:0005737">
    <property type="term" value="C:cytoplasm"/>
    <property type="evidence" value="ECO:0007669"/>
    <property type="project" value="UniProtKB-SubCell"/>
</dbReference>
<dbReference type="GO" id="GO:0007023">
    <property type="term" value="P:post-chaperonin tubulin folding pathway"/>
    <property type="evidence" value="ECO:0007669"/>
    <property type="project" value="InterPro"/>
</dbReference>
<protein>
    <submittedName>
        <fullName evidence="8">Tubulin-folding cofactor C</fullName>
    </submittedName>
</protein>
<keyword evidence="9" id="KW-1185">Reference proteome</keyword>
<dbReference type="Pfam" id="PF07986">
    <property type="entry name" value="TBCC"/>
    <property type="match status" value="1"/>
</dbReference>
<keyword evidence="4" id="KW-0007">Acetylation</keyword>
<dbReference type="Pfam" id="PF16752">
    <property type="entry name" value="TBCC_N"/>
    <property type="match status" value="1"/>
</dbReference>
<sequence>MEPEEGPESKQPGLPAGVLDPVAQKKHAAMLDRLANLHQSRLEQSAARSAAAAASPAFESVSAFLDRFAESRRSVEAELQRCRALAADLASAPRLKPELEKVATSIADLDRLVAENSYFLPSYEVRSSLKAISVLKEALETASAELLPRKKFSFRNKTSKKDPGFLVKQIEETSKAATEKPDLPAVRDSPGFRNKEGSVFIKQFTVSEEGEGDFTLSDLNACEIYLKGRLRSLFIHRLTNCKVFAGPVLGSVLIEEVKDCLFVLASHQIRIHHARATDFYLRLRSRPIIEDCNGVRFAPYRLSYEGLEEELRDCGLGEETGNWAHVDDFKWLRAVQSPNWNVIPEEELMDTINASDIKEQIL</sequence>
<dbReference type="SMART" id="SM00673">
    <property type="entry name" value="CARP"/>
    <property type="match status" value="2"/>
</dbReference>
<dbReference type="GO" id="GO:0015631">
    <property type="term" value="F:tubulin binding"/>
    <property type="evidence" value="ECO:0007669"/>
    <property type="project" value="InterPro"/>
</dbReference>
<name>A0AAQ3JN66_9LILI</name>
<reference evidence="8 9" key="1">
    <citation type="submission" date="2023-10" db="EMBL/GenBank/DDBJ databases">
        <title>Chromosome-scale genome assembly provides insights into flower coloration mechanisms of Canna indica.</title>
        <authorList>
            <person name="Li C."/>
        </authorList>
    </citation>
    <scope>NUCLEOTIDE SEQUENCE [LARGE SCALE GENOMIC DNA]</scope>
    <source>
        <tissue evidence="8">Flower</tissue>
    </source>
</reference>
<dbReference type="PROSITE" id="PS51329">
    <property type="entry name" value="C_CAP_COFACTOR_C"/>
    <property type="match status" value="1"/>
</dbReference>
<dbReference type="InterPro" id="IPR038397">
    <property type="entry name" value="TBCC_N_sf"/>
</dbReference>
<organism evidence="8 9">
    <name type="scientific">Canna indica</name>
    <name type="common">Indian-shot</name>
    <dbReference type="NCBI Taxonomy" id="4628"/>
    <lineage>
        <taxon>Eukaryota</taxon>
        <taxon>Viridiplantae</taxon>
        <taxon>Streptophyta</taxon>
        <taxon>Embryophyta</taxon>
        <taxon>Tracheophyta</taxon>
        <taxon>Spermatophyta</taxon>
        <taxon>Magnoliopsida</taxon>
        <taxon>Liliopsida</taxon>
        <taxon>Zingiberales</taxon>
        <taxon>Cannaceae</taxon>
        <taxon>Canna</taxon>
    </lineage>
</organism>
<keyword evidence="5" id="KW-0143">Chaperone</keyword>
<evidence type="ECO:0000256" key="2">
    <source>
        <dbReference type="ARBA" id="ARBA00008848"/>
    </source>
</evidence>
<comment type="similarity">
    <text evidence="2">Belongs to the TBCC family.</text>
</comment>
<evidence type="ECO:0000256" key="3">
    <source>
        <dbReference type="ARBA" id="ARBA00022490"/>
    </source>
</evidence>
<evidence type="ECO:0000313" key="8">
    <source>
        <dbReference type="EMBL" id="WOK93154.1"/>
    </source>
</evidence>
<dbReference type="GO" id="GO:0007021">
    <property type="term" value="P:tubulin complex assembly"/>
    <property type="evidence" value="ECO:0007669"/>
    <property type="project" value="TreeGrafter"/>
</dbReference>
<evidence type="ECO:0000256" key="5">
    <source>
        <dbReference type="ARBA" id="ARBA00023186"/>
    </source>
</evidence>
<keyword evidence="3" id="KW-0963">Cytoplasm</keyword>
<evidence type="ECO:0000256" key="1">
    <source>
        <dbReference type="ARBA" id="ARBA00004496"/>
    </source>
</evidence>
<feature type="domain" description="C-CAP/cofactor C-like" evidence="7">
    <location>
        <begin position="180"/>
        <end position="331"/>
    </location>
</feature>